<dbReference type="Pfam" id="PF06853">
    <property type="entry name" value="DUF1249"/>
    <property type="match status" value="1"/>
</dbReference>
<proteinExistence type="predicted"/>
<dbReference type="FunCoup" id="A0A3N0VE40">
    <property type="interactions" value="25"/>
</dbReference>
<dbReference type="InParanoid" id="A0A3N0VE40"/>
<dbReference type="PANTHER" id="PTHR38774">
    <property type="entry name" value="CYTOPLASMIC PROTEIN-RELATED"/>
    <property type="match status" value="1"/>
</dbReference>
<sequence>MQTTKLTSSLLGRRRLAHLIDLYERNYLLLERLLPELELPFEHAVSHSASDLPLHLITVERSPYTVELRLTYEFRNAEGLRLAPDFWIKVYRDARVAEALHCAQRPPWLAQEGGAPEAELYLNDQWSRNLMLARWLEYLLHHGHGFAHVERPRRSAVPSLA</sequence>
<dbReference type="Proteomes" id="UP000282106">
    <property type="component" value="Unassembled WGS sequence"/>
</dbReference>
<dbReference type="PANTHER" id="PTHR38774:SF1">
    <property type="entry name" value="CYTOPLASMIC PROTEIN"/>
    <property type="match status" value="1"/>
</dbReference>
<dbReference type="InterPro" id="IPR009659">
    <property type="entry name" value="DUF1249"/>
</dbReference>
<dbReference type="EMBL" id="RJVO01000003">
    <property type="protein sequence ID" value="ROH91019.1"/>
    <property type="molecule type" value="Genomic_DNA"/>
</dbReference>
<organism evidence="1 2">
    <name type="scientific">Stagnimonas aquatica</name>
    <dbReference type="NCBI Taxonomy" id="2689987"/>
    <lineage>
        <taxon>Bacteria</taxon>
        <taxon>Pseudomonadati</taxon>
        <taxon>Pseudomonadota</taxon>
        <taxon>Gammaproteobacteria</taxon>
        <taxon>Nevskiales</taxon>
        <taxon>Nevskiaceae</taxon>
        <taxon>Stagnimonas</taxon>
    </lineage>
</organism>
<accession>A0A3N0VE40</accession>
<dbReference type="AlphaFoldDB" id="A0A3N0VE40"/>
<name>A0A3N0VE40_9GAMM</name>
<keyword evidence="2" id="KW-1185">Reference proteome</keyword>
<evidence type="ECO:0000313" key="2">
    <source>
        <dbReference type="Proteomes" id="UP000282106"/>
    </source>
</evidence>
<reference evidence="1 2" key="1">
    <citation type="submission" date="2018-10" db="EMBL/GenBank/DDBJ databases">
        <authorList>
            <person name="Chen W.-M."/>
        </authorList>
    </citation>
    <scope>NUCLEOTIDE SEQUENCE [LARGE SCALE GENOMIC DNA]</scope>
    <source>
        <strain evidence="1 2">THS-13</strain>
    </source>
</reference>
<dbReference type="RefSeq" id="WP_123211474.1">
    <property type="nucleotide sequence ID" value="NZ_RJVO01000003.1"/>
</dbReference>
<evidence type="ECO:0000313" key="1">
    <source>
        <dbReference type="EMBL" id="ROH91019.1"/>
    </source>
</evidence>
<protein>
    <submittedName>
        <fullName evidence="1">DUF1249 domain-containing protein</fullName>
    </submittedName>
</protein>
<comment type="caution">
    <text evidence="1">The sequence shown here is derived from an EMBL/GenBank/DDBJ whole genome shotgun (WGS) entry which is preliminary data.</text>
</comment>
<gene>
    <name evidence="1" type="ORF">ED208_08595</name>
</gene>